<feature type="binding site" evidence="6 7">
    <location>
        <position position="175"/>
    </location>
    <ligand>
        <name>FMN</name>
        <dbReference type="ChEBI" id="CHEBI:58210"/>
    </ligand>
</feature>
<protein>
    <recommendedName>
        <fullName evidence="6">Pyridoxine/pyridoxamine 5'-phosphate oxidase</fullName>
        <ecNumber evidence="6">1.4.3.5</ecNumber>
    </recommendedName>
    <alternativeName>
        <fullName evidence="6">PNP/PMP oxidase</fullName>
        <shortName evidence="6">PNPOx</shortName>
    </alternativeName>
    <alternativeName>
        <fullName evidence="6">Pyridoxal 5'-phosphate synthase</fullName>
    </alternativeName>
</protein>
<dbReference type="Proteomes" id="UP000193978">
    <property type="component" value="Chromosome"/>
</dbReference>
<feature type="domain" description="Pyridoxine 5'-phosphate oxidase dimerisation C-terminal" evidence="9">
    <location>
        <begin position="162"/>
        <end position="204"/>
    </location>
</feature>
<evidence type="ECO:0000256" key="3">
    <source>
        <dbReference type="ARBA" id="ARBA00022643"/>
    </source>
</evidence>
<dbReference type="PANTHER" id="PTHR10851:SF0">
    <property type="entry name" value="PYRIDOXINE-5'-PHOSPHATE OXIDASE"/>
    <property type="match status" value="1"/>
</dbReference>
<dbReference type="GO" id="GO:0004733">
    <property type="term" value="F:pyridoxamine phosphate oxidase activity"/>
    <property type="evidence" value="ECO:0007669"/>
    <property type="project" value="UniProtKB-UniRule"/>
</dbReference>
<proteinExistence type="inferred from homology"/>
<feature type="binding site" evidence="6">
    <location>
        <position position="121"/>
    </location>
    <ligand>
        <name>substrate</name>
    </ligand>
</feature>
<dbReference type="EMBL" id="CP019948">
    <property type="protein sequence ID" value="ARN82748.1"/>
    <property type="molecule type" value="Genomic_DNA"/>
</dbReference>
<keyword evidence="3 6" id="KW-0288">FMN</keyword>
<comment type="subunit">
    <text evidence="6">Homodimer.</text>
</comment>
<dbReference type="PIRSF" id="PIRSF000190">
    <property type="entry name" value="Pyd_amn-ph_oxd"/>
    <property type="match status" value="1"/>
</dbReference>
<dbReference type="KEGG" id="mbry:B1812_18475"/>
<feature type="binding site" evidence="6">
    <location>
        <position position="117"/>
    </location>
    <ligand>
        <name>substrate</name>
    </ligand>
</feature>
<dbReference type="NCBIfam" id="TIGR00558">
    <property type="entry name" value="pdxH"/>
    <property type="match status" value="1"/>
</dbReference>
<comment type="catalytic activity">
    <reaction evidence="6">
        <text>pyridoxamine 5'-phosphate + O2 + H2O = pyridoxal 5'-phosphate + H2O2 + NH4(+)</text>
        <dbReference type="Rhea" id="RHEA:15817"/>
        <dbReference type="ChEBI" id="CHEBI:15377"/>
        <dbReference type="ChEBI" id="CHEBI:15379"/>
        <dbReference type="ChEBI" id="CHEBI:16240"/>
        <dbReference type="ChEBI" id="CHEBI:28938"/>
        <dbReference type="ChEBI" id="CHEBI:58451"/>
        <dbReference type="ChEBI" id="CHEBI:597326"/>
        <dbReference type="EC" id="1.4.3.5"/>
    </reaction>
</comment>
<dbReference type="AlphaFoldDB" id="A0A1W6MYU1"/>
<dbReference type="InterPro" id="IPR000659">
    <property type="entry name" value="Pyridox_Oxase"/>
</dbReference>
<comment type="similarity">
    <text evidence="1 6">Belongs to the pyridoxamine 5'-phosphate oxidase family.</text>
</comment>
<feature type="binding site" evidence="6 7">
    <location>
        <position position="185"/>
    </location>
    <ligand>
        <name>FMN</name>
        <dbReference type="ChEBI" id="CHEBI:58210"/>
    </ligand>
</feature>
<feature type="binding site" evidence="6">
    <location>
        <begin position="181"/>
        <end position="183"/>
    </location>
    <ligand>
        <name>substrate</name>
    </ligand>
</feature>
<keyword evidence="4 6" id="KW-0560">Oxidoreductase</keyword>
<feature type="binding site" evidence="6 7">
    <location>
        <begin position="66"/>
        <end position="67"/>
    </location>
    <ligand>
        <name>FMN</name>
        <dbReference type="ChEBI" id="CHEBI:58210"/>
    </ligand>
</feature>
<dbReference type="OrthoDB" id="9780392at2"/>
<dbReference type="InterPro" id="IPR019576">
    <property type="entry name" value="Pyridoxamine_oxidase_dimer_C"/>
</dbReference>
<dbReference type="RefSeq" id="WP_085772886.1">
    <property type="nucleotide sequence ID" value="NZ_AP027149.1"/>
</dbReference>
<evidence type="ECO:0000256" key="4">
    <source>
        <dbReference type="ARBA" id="ARBA00023002"/>
    </source>
</evidence>
<evidence type="ECO:0000313" key="10">
    <source>
        <dbReference type="EMBL" id="ARN82748.1"/>
    </source>
</evidence>
<evidence type="ECO:0000259" key="8">
    <source>
        <dbReference type="Pfam" id="PF01243"/>
    </source>
</evidence>
<dbReference type="UniPathway" id="UPA01068">
    <property type="reaction ID" value="UER00304"/>
</dbReference>
<evidence type="ECO:0000256" key="7">
    <source>
        <dbReference type="PIRSR" id="PIRSR000190-2"/>
    </source>
</evidence>
<evidence type="ECO:0000259" key="9">
    <source>
        <dbReference type="Pfam" id="PF10590"/>
    </source>
</evidence>
<gene>
    <name evidence="6" type="primary">pdxH</name>
    <name evidence="10" type="ORF">B1812_18475</name>
</gene>
<comment type="catalytic activity">
    <reaction evidence="6">
        <text>pyridoxine 5'-phosphate + O2 = pyridoxal 5'-phosphate + H2O2</text>
        <dbReference type="Rhea" id="RHEA:15149"/>
        <dbReference type="ChEBI" id="CHEBI:15379"/>
        <dbReference type="ChEBI" id="CHEBI:16240"/>
        <dbReference type="ChEBI" id="CHEBI:58589"/>
        <dbReference type="ChEBI" id="CHEBI:597326"/>
        <dbReference type="EC" id="1.4.3.5"/>
    </reaction>
</comment>
<dbReference type="Pfam" id="PF01243">
    <property type="entry name" value="PNPOx_N"/>
    <property type="match status" value="1"/>
</dbReference>
<organism evidence="10 11">
    <name type="scientific">Methylocystis bryophila</name>
    <dbReference type="NCBI Taxonomy" id="655015"/>
    <lineage>
        <taxon>Bacteria</taxon>
        <taxon>Pseudomonadati</taxon>
        <taxon>Pseudomonadota</taxon>
        <taxon>Alphaproteobacteria</taxon>
        <taxon>Hyphomicrobiales</taxon>
        <taxon>Methylocystaceae</taxon>
        <taxon>Methylocystis</taxon>
    </lineage>
</organism>
<dbReference type="SUPFAM" id="SSF50475">
    <property type="entry name" value="FMN-binding split barrel"/>
    <property type="match status" value="1"/>
</dbReference>
<keyword evidence="5 6" id="KW-0664">Pyridoxine biosynthesis</keyword>
<evidence type="ECO:0000256" key="2">
    <source>
        <dbReference type="ARBA" id="ARBA00022630"/>
    </source>
</evidence>
<evidence type="ECO:0000313" key="11">
    <source>
        <dbReference type="Proteomes" id="UP000193978"/>
    </source>
</evidence>
<dbReference type="InterPro" id="IPR011576">
    <property type="entry name" value="Pyridox_Oxase_N"/>
</dbReference>
<dbReference type="NCBIfam" id="NF004231">
    <property type="entry name" value="PRK05679.1"/>
    <property type="match status" value="1"/>
</dbReference>
<dbReference type="InterPro" id="IPR012349">
    <property type="entry name" value="Split_barrel_FMN-bd"/>
</dbReference>
<feature type="domain" description="Pyridoxamine 5'-phosphate oxidase N-terminal" evidence="8">
    <location>
        <begin position="24"/>
        <end position="143"/>
    </location>
</feature>
<evidence type="ECO:0000256" key="6">
    <source>
        <dbReference type="HAMAP-Rule" id="MF_01629"/>
    </source>
</evidence>
<feature type="binding site" evidence="6 7">
    <location>
        <begin position="130"/>
        <end position="131"/>
    </location>
    <ligand>
        <name>FMN</name>
        <dbReference type="ChEBI" id="CHEBI:58210"/>
    </ligand>
</feature>
<dbReference type="STRING" id="655015.B1812_18475"/>
<name>A0A1W6MYU1_9HYPH</name>
<feature type="binding site" evidence="6 7">
    <location>
        <position position="95"/>
    </location>
    <ligand>
        <name>FMN</name>
        <dbReference type="ChEBI" id="CHEBI:58210"/>
    </ligand>
</feature>
<sequence length="204" mass="23397">MNLLTPSDLDAAAEPFSLFRDWFAEAARTELNDPEAMALATVDAEGLPDARMVLLKEWSEDGFVFYTNAESAKGMQLASNMRAATLFHWKSLRRQVRLRGPVESMSDAAADAYFASRPRDSRIGAWASQQSRPLESRFALEKSVAIHAAKYAIGEIPRPPYWQGYVIRPLAMEFWIDRPFRLHDRLRFSREGLTEPWKKERLYP</sequence>
<feature type="binding site" evidence="6 7">
    <location>
        <position position="73"/>
    </location>
    <ligand>
        <name>FMN</name>
        <dbReference type="ChEBI" id="CHEBI:58210"/>
    </ligand>
</feature>
<comment type="pathway">
    <text evidence="6">Cofactor metabolism; pyridoxal 5'-phosphate salvage; pyridoxal 5'-phosphate from pyridoxamine 5'-phosphate: step 1/1.</text>
</comment>
<dbReference type="GO" id="GO:0010181">
    <property type="term" value="F:FMN binding"/>
    <property type="evidence" value="ECO:0007669"/>
    <property type="project" value="UniProtKB-UniRule"/>
</dbReference>
<evidence type="ECO:0000256" key="1">
    <source>
        <dbReference type="ARBA" id="ARBA00007301"/>
    </source>
</evidence>
<evidence type="ECO:0000256" key="5">
    <source>
        <dbReference type="ARBA" id="ARBA00023096"/>
    </source>
</evidence>
<comment type="pathway">
    <text evidence="6">Cofactor metabolism; pyridoxal 5'-phosphate salvage; pyridoxal 5'-phosphate from pyridoxine 5'-phosphate: step 1/1.</text>
</comment>
<reference evidence="10 11" key="1">
    <citation type="submission" date="2017-02" db="EMBL/GenBank/DDBJ databases">
        <authorList>
            <person name="Peterson S.W."/>
        </authorList>
    </citation>
    <scope>NUCLEOTIDE SEQUENCE [LARGE SCALE GENOMIC DNA]</scope>
    <source>
        <strain evidence="10 11">S285</strain>
    </source>
</reference>
<feature type="binding site" evidence="6 7">
    <location>
        <begin position="51"/>
        <end position="56"/>
    </location>
    <ligand>
        <name>FMN</name>
        <dbReference type="ChEBI" id="CHEBI:58210"/>
    </ligand>
</feature>
<dbReference type="Gene3D" id="2.30.110.10">
    <property type="entry name" value="Electron Transport, Fmn-binding Protein, Chain A"/>
    <property type="match status" value="1"/>
</dbReference>
<comment type="caution">
    <text evidence="6">Lacks conserved residue(s) required for the propagation of feature annotation.</text>
</comment>
<dbReference type="HAMAP" id="MF_01629">
    <property type="entry name" value="PdxH"/>
    <property type="match status" value="1"/>
</dbReference>
<dbReference type="EC" id="1.4.3.5" evidence="6"/>
<dbReference type="PANTHER" id="PTHR10851">
    <property type="entry name" value="PYRIDOXINE-5-PHOSPHATE OXIDASE"/>
    <property type="match status" value="1"/>
</dbReference>
<keyword evidence="2 6" id="KW-0285">Flavoprotein</keyword>
<feature type="binding site" evidence="6">
    <location>
        <position position="56"/>
    </location>
    <ligand>
        <name>substrate</name>
    </ligand>
</feature>
<dbReference type="Pfam" id="PF10590">
    <property type="entry name" value="PNP_phzG_C"/>
    <property type="match status" value="1"/>
</dbReference>
<keyword evidence="11" id="KW-1185">Reference proteome</keyword>
<comment type="function">
    <text evidence="6">Catalyzes the oxidation of either pyridoxine 5'-phosphate (PNP) or pyridoxamine 5'-phosphate (PMP) into pyridoxal 5'-phosphate (PLP).</text>
</comment>
<dbReference type="GO" id="GO:0008615">
    <property type="term" value="P:pyridoxine biosynthetic process"/>
    <property type="evidence" value="ECO:0007669"/>
    <property type="project" value="UniProtKB-UniRule"/>
</dbReference>
<comment type="cofactor">
    <cofactor evidence="6 7">
        <name>FMN</name>
        <dbReference type="ChEBI" id="CHEBI:58210"/>
    </cofactor>
    <text evidence="6 7">Binds 1 FMN per subunit.</text>
</comment>
<feature type="binding site" evidence="6">
    <location>
        <position position="113"/>
    </location>
    <ligand>
        <name>substrate</name>
    </ligand>
</feature>
<accession>A0A1W6MYU1</accession>